<dbReference type="Proteomes" id="UP001150941">
    <property type="component" value="Unassembled WGS sequence"/>
</dbReference>
<evidence type="ECO:0000256" key="2">
    <source>
        <dbReference type="RuleBase" id="RU003494"/>
    </source>
</evidence>
<comment type="caution">
    <text evidence="5">The sequence shown here is derived from an EMBL/GenBank/DDBJ whole genome shotgun (WGS) entry which is preliminary data.</text>
</comment>
<dbReference type="InterPro" id="IPR004046">
    <property type="entry name" value="GST_C"/>
</dbReference>
<dbReference type="FunFam" id="1.20.1050.10:FF:000006">
    <property type="entry name" value="Elongation factor 1 gamma"/>
    <property type="match status" value="1"/>
</dbReference>
<dbReference type="PANTHER" id="PTHR43986:SF10">
    <property type="entry name" value="ELONGATION FACTOR EEF-1B GAMMA SUBUNIT, PUTATIVE (AFU_ORTHOLOGUE AFUA_1G17120)-RELATED"/>
    <property type="match status" value="1"/>
</dbReference>
<dbReference type="GO" id="GO:0005737">
    <property type="term" value="C:cytoplasm"/>
    <property type="evidence" value="ECO:0007669"/>
    <property type="project" value="TreeGrafter"/>
</dbReference>
<dbReference type="InterPro" id="IPR036282">
    <property type="entry name" value="Glutathione-S-Trfase_C_sf"/>
</dbReference>
<dbReference type="InterPro" id="IPR040079">
    <property type="entry name" value="Glutathione_S-Trfase"/>
</dbReference>
<proteinExistence type="inferred from homology"/>
<feature type="domain" description="GST C-terminal" evidence="4">
    <location>
        <begin position="91"/>
        <end position="222"/>
    </location>
</feature>
<name>A0A9W9PKN1_9EURO</name>
<dbReference type="GO" id="GO:0005634">
    <property type="term" value="C:nucleus"/>
    <property type="evidence" value="ECO:0007669"/>
    <property type="project" value="TreeGrafter"/>
</dbReference>
<dbReference type="OrthoDB" id="249703at2759"/>
<dbReference type="SFLD" id="SFLDG00358">
    <property type="entry name" value="Main_(cytGST)"/>
    <property type="match status" value="1"/>
</dbReference>
<gene>
    <name evidence="5" type="ORF">N7468_002689</name>
</gene>
<dbReference type="Gene3D" id="1.20.1050.10">
    <property type="match status" value="1"/>
</dbReference>
<evidence type="ECO:0000313" key="5">
    <source>
        <dbReference type="EMBL" id="KAJ5247706.1"/>
    </source>
</evidence>
<sequence>MAPLGTIYTYTPSPRLVKAQAAANLNGQELVIAPDFQFGKTNKTEEYLSKFPTGKVPAFEGADGTNLIESDAIAQYCAESGPAAGQLMGSTPSQRAQIRQWICFAQGEILDNVQTLALWRMKIYPYNEASEKSAMTKLTRALGVLETYLKGRTWLVDGEKISMADITVASSLIWGFSMIIDAEMRQKHPTLMAWYERVIEVDGVKEAFGPQNYIEKRQDTPE</sequence>
<protein>
    <submittedName>
        <fullName evidence="5">Glutathione S-transferase-like protein FUS3</fullName>
    </submittedName>
</protein>
<dbReference type="GeneID" id="83199289"/>
<dbReference type="PROSITE" id="PS50405">
    <property type="entry name" value="GST_CTER"/>
    <property type="match status" value="1"/>
</dbReference>
<keyword evidence="6" id="KW-1185">Reference proteome</keyword>
<dbReference type="SUPFAM" id="SSF47616">
    <property type="entry name" value="GST C-terminal domain-like"/>
    <property type="match status" value="1"/>
</dbReference>
<dbReference type="InterPro" id="IPR010987">
    <property type="entry name" value="Glutathione-S-Trfase_C-like"/>
</dbReference>
<dbReference type="RefSeq" id="XP_058335127.1">
    <property type="nucleotide sequence ID" value="XM_058471986.1"/>
</dbReference>
<evidence type="ECO:0000256" key="1">
    <source>
        <dbReference type="ARBA" id="ARBA00007409"/>
    </source>
</evidence>
<comment type="similarity">
    <text evidence="1 2">Belongs to the GST superfamily.</text>
</comment>
<dbReference type="CDD" id="cd03044">
    <property type="entry name" value="GST_N_EF1Bgamma"/>
    <property type="match status" value="1"/>
</dbReference>
<accession>A0A9W9PKN1</accession>
<organism evidence="5 6">
    <name type="scientific">Penicillium chermesinum</name>
    <dbReference type="NCBI Taxonomy" id="63820"/>
    <lineage>
        <taxon>Eukaryota</taxon>
        <taxon>Fungi</taxon>
        <taxon>Dikarya</taxon>
        <taxon>Ascomycota</taxon>
        <taxon>Pezizomycotina</taxon>
        <taxon>Eurotiomycetes</taxon>
        <taxon>Eurotiomycetidae</taxon>
        <taxon>Eurotiales</taxon>
        <taxon>Aspergillaceae</taxon>
        <taxon>Penicillium</taxon>
    </lineage>
</organism>
<reference evidence="5" key="1">
    <citation type="submission" date="2022-11" db="EMBL/GenBank/DDBJ databases">
        <authorList>
            <person name="Petersen C."/>
        </authorList>
    </citation>
    <scope>NUCLEOTIDE SEQUENCE</scope>
    <source>
        <strain evidence="5">IBT 19713</strain>
    </source>
</reference>
<evidence type="ECO:0000259" key="3">
    <source>
        <dbReference type="PROSITE" id="PS50404"/>
    </source>
</evidence>
<dbReference type="CDD" id="cd03181">
    <property type="entry name" value="GST_C_EF1Bgamma_like"/>
    <property type="match status" value="1"/>
</dbReference>
<dbReference type="FunFam" id="3.40.30.10:FF:000142">
    <property type="entry name" value="Elongation factor 1 gamma"/>
    <property type="match status" value="1"/>
</dbReference>
<evidence type="ECO:0000313" key="6">
    <source>
        <dbReference type="Proteomes" id="UP001150941"/>
    </source>
</evidence>
<dbReference type="AlphaFoldDB" id="A0A9W9PKN1"/>
<dbReference type="SUPFAM" id="SSF52833">
    <property type="entry name" value="Thioredoxin-like"/>
    <property type="match status" value="1"/>
</dbReference>
<reference evidence="5" key="2">
    <citation type="journal article" date="2023" name="IMA Fungus">
        <title>Comparative genomic study of the Penicillium genus elucidates a diverse pangenome and 15 lateral gene transfer events.</title>
        <authorList>
            <person name="Petersen C."/>
            <person name="Sorensen T."/>
            <person name="Nielsen M.R."/>
            <person name="Sondergaard T.E."/>
            <person name="Sorensen J.L."/>
            <person name="Fitzpatrick D.A."/>
            <person name="Frisvad J.C."/>
            <person name="Nielsen K.L."/>
        </authorList>
    </citation>
    <scope>NUCLEOTIDE SEQUENCE</scope>
    <source>
        <strain evidence="5">IBT 19713</strain>
    </source>
</reference>
<evidence type="ECO:0000259" key="4">
    <source>
        <dbReference type="PROSITE" id="PS50405"/>
    </source>
</evidence>
<dbReference type="InterPro" id="IPR036249">
    <property type="entry name" value="Thioredoxin-like_sf"/>
</dbReference>
<dbReference type="Pfam" id="PF00043">
    <property type="entry name" value="GST_C"/>
    <property type="match status" value="1"/>
</dbReference>
<dbReference type="Pfam" id="PF02798">
    <property type="entry name" value="GST_N"/>
    <property type="match status" value="1"/>
</dbReference>
<feature type="domain" description="GST N-terminal" evidence="3">
    <location>
        <begin position="3"/>
        <end position="85"/>
    </location>
</feature>
<dbReference type="Gene3D" id="3.40.30.10">
    <property type="entry name" value="Glutaredoxin"/>
    <property type="match status" value="1"/>
</dbReference>
<dbReference type="SFLD" id="SFLDS00019">
    <property type="entry name" value="Glutathione_Transferase_(cytos"/>
    <property type="match status" value="1"/>
</dbReference>
<dbReference type="GO" id="GO:0006414">
    <property type="term" value="P:translational elongation"/>
    <property type="evidence" value="ECO:0007669"/>
    <property type="project" value="TreeGrafter"/>
</dbReference>
<dbReference type="InterPro" id="IPR050802">
    <property type="entry name" value="EF-GSTs"/>
</dbReference>
<dbReference type="PANTHER" id="PTHR43986">
    <property type="entry name" value="ELONGATION FACTOR 1-GAMMA"/>
    <property type="match status" value="1"/>
</dbReference>
<dbReference type="EMBL" id="JAPQKS010000002">
    <property type="protein sequence ID" value="KAJ5247706.1"/>
    <property type="molecule type" value="Genomic_DNA"/>
</dbReference>
<dbReference type="InterPro" id="IPR004045">
    <property type="entry name" value="Glutathione_S-Trfase_N"/>
</dbReference>
<dbReference type="PROSITE" id="PS50404">
    <property type="entry name" value="GST_NTER"/>
    <property type="match status" value="1"/>
</dbReference>